<gene>
    <name evidence="4" type="ORF">DEM25_016790</name>
</gene>
<dbReference type="InterPro" id="IPR036526">
    <property type="entry name" value="C-N_Hydrolase_sf"/>
</dbReference>
<accession>A0A3A8A5A0</accession>
<evidence type="ECO:0000256" key="2">
    <source>
        <dbReference type="ARBA" id="ARBA00022801"/>
    </source>
</evidence>
<dbReference type="Proteomes" id="UP000246132">
    <property type="component" value="Unassembled WGS sequence"/>
</dbReference>
<dbReference type="PROSITE" id="PS50263">
    <property type="entry name" value="CN_HYDROLASE"/>
    <property type="match status" value="1"/>
</dbReference>
<dbReference type="PROSITE" id="PS01227">
    <property type="entry name" value="UPF0012"/>
    <property type="match status" value="1"/>
</dbReference>
<dbReference type="OrthoDB" id="9811121at2"/>
<dbReference type="RefSeq" id="WP_109767694.1">
    <property type="nucleotide sequence ID" value="NZ_QFWV02000009.1"/>
</dbReference>
<proteinExistence type="inferred from homology"/>
<feature type="domain" description="CN hydrolase" evidence="3">
    <location>
        <begin position="1"/>
        <end position="237"/>
    </location>
</feature>
<comment type="caution">
    <text evidence="4">The sequence shown here is derived from an EMBL/GenBank/DDBJ whole genome shotgun (WGS) entry which is preliminary data.</text>
</comment>
<dbReference type="CDD" id="cd07576">
    <property type="entry name" value="R-amidase_like"/>
    <property type="match status" value="1"/>
</dbReference>
<dbReference type="InterPro" id="IPR044083">
    <property type="entry name" value="RamA-like"/>
</dbReference>
<protein>
    <submittedName>
        <fullName evidence="4">Hydrolase</fullName>
    </submittedName>
</protein>
<comment type="similarity">
    <text evidence="1">Belongs to the carbon-nitrogen hydrolase superfamily. NIT1/NIT2 family.</text>
</comment>
<name>A0A3A8A5A0_9HYPH</name>
<sequence length="255" mass="26327">MRVAVLQMQAVPGDVDANLTRIGDAAARASDMGARVLVAPELALGGYGAGEAMAGLSPGDAPLVQLGAMAEAHDIAIVAGFAEKGEACLHNSAAFVTGGAAPVIYRKSHLYGPYEKDLFDPAAPQTVIVTLGGLKIGMLICYDVEFPENVRRLALAGADLIAVPTALPLGPDAAFIASTMVPVRAFENQLFIAYADNCSTDGRFAYQGMSTIVAPDGTALASAPVEGDALIVADVDPDAFAASRERNSYLRDMDG</sequence>
<evidence type="ECO:0000313" key="5">
    <source>
        <dbReference type="Proteomes" id="UP000246132"/>
    </source>
</evidence>
<evidence type="ECO:0000259" key="3">
    <source>
        <dbReference type="PROSITE" id="PS50263"/>
    </source>
</evidence>
<dbReference type="InterPro" id="IPR001110">
    <property type="entry name" value="UPF0012_CS"/>
</dbReference>
<evidence type="ECO:0000313" key="4">
    <source>
        <dbReference type="EMBL" id="RKF05442.1"/>
    </source>
</evidence>
<dbReference type="InterPro" id="IPR003010">
    <property type="entry name" value="C-N_Hydrolase"/>
</dbReference>
<dbReference type="AlphaFoldDB" id="A0A3A8A5A0"/>
<dbReference type="Gene3D" id="3.60.110.10">
    <property type="entry name" value="Carbon-nitrogen hydrolase"/>
    <property type="match status" value="1"/>
</dbReference>
<dbReference type="PANTHER" id="PTHR43674">
    <property type="entry name" value="NITRILASE C965.09-RELATED"/>
    <property type="match status" value="1"/>
</dbReference>
<organism evidence="4 5">
    <name type="scientific">Oceaniradius stylonematis</name>
    <dbReference type="NCBI Taxonomy" id="2184161"/>
    <lineage>
        <taxon>Bacteria</taxon>
        <taxon>Pseudomonadati</taxon>
        <taxon>Pseudomonadota</taxon>
        <taxon>Alphaproteobacteria</taxon>
        <taxon>Hyphomicrobiales</taxon>
        <taxon>Ahrensiaceae</taxon>
        <taxon>Oceaniradius</taxon>
    </lineage>
</organism>
<dbReference type="InterPro" id="IPR050345">
    <property type="entry name" value="Aliph_Amidase/BUP"/>
</dbReference>
<dbReference type="EMBL" id="QFWV02000009">
    <property type="protein sequence ID" value="RKF05442.1"/>
    <property type="molecule type" value="Genomic_DNA"/>
</dbReference>
<dbReference type="GO" id="GO:0016811">
    <property type="term" value="F:hydrolase activity, acting on carbon-nitrogen (but not peptide) bonds, in linear amides"/>
    <property type="evidence" value="ECO:0007669"/>
    <property type="project" value="TreeGrafter"/>
</dbReference>
<dbReference type="SUPFAM" id="SSF56317">
    <property type="entry name" value="Carbon-nitrogen hydrolase"/>
    <property type="match status" value="1"/>
</dbReference>
<evidence type="ECO:0000256" key="1">
    <source>
        <dbReference type="ARBA" id="ARBA00010613"/>
    </source>
</evidence>
<keyword evidence="2 4" id="KW-0378">Hydrolase</keyword>
<dbReference type="Pfam" id="PF00795">
    <property type="entry name" value="CN_hydrolase"/>
    <property type="match status" value="1"/>
</dbReference>
<reference evidence="4 5" key="1">
    <citation type="journal article" date="2018" name="Int. J. Syst. Bacteriol.">
        <title>Oceaniradius stylonemae gen. nov., sp. nov., isolated from a red alga, Stylonema cornu-cervi.</title>
        <authorList>
            <person name="Jeong S."/>
        </authorList>
    </citation>
    <scope>NUCLEOTIDE SEQUENCE [LARGE SCALE GENOMIC DNA]</scope>
    <source>
        <strain evidence="4 5">StC1</strain>
    </source>
</reference>
<dbReference type="PANTHER" id="PTHR43674:SF2">
    <property type="entry name" value="BETA-UREIDOPROPIONASE"/>
    <property type="match status" value="1"/>
</dbReference>
<keyword evidence="5" id="KW-1185">Reference proteome</keyword>